<sequence>MRGPSLPREEHKSGINSVRRKSGDLKKSLYTPVGPSAKKYRGKEDKKKRRGRPPPPPPPLVYHVPHNICHAIRVLHTRYIPFGREERERERGEGRRRKYGEGGGTKGPPGKKKCLRRKDEENSNKCPLTEARDHFLLRLPANIFVETNLEIEKAKSLCCPPSTAREQAAAPGTVVESMTSIPLAIII</sequence>
<keyword evidence="3" id="KW-1185">Reference proteome</keyword>
<name>A0A195E3G2_9HYME</name>
<evidence type="ECO:0000313" key="2">
    <source>
        <dbReference type="EMBL" id="KYN19678.1"/>
    </source>
</evidence>
<protein>
    <submittedName>
        <fullName evidence="2">Uncharacterized protein</fullName>
    </submittedName>
</protein>
<proteinExistence type="predicted"/>
<accession>A0A195E3G2</accession>
<organism evidence="2 3">
    <name type="scientific">Trachymyrmex cornetzi</name>
    <dbReference type="NCBI Taxonomy" id="471704"/>
    <lineage>
        <taxon>Eukaryota</taxon>
        <taxon>Metazoa</taxon>
        <taxon>Ecdysozoa</taxon>
        <taxon>Arthropoda</taxon>
        <taxon>Hexapoda</taxon>
        <taxon>Insecta</taxon>
        <taxon>Pterygota</taxon>
        <taxon>Neoptera</taxon>
        <taxon>Endopterygota</taxon>
        <taxon>Hymenoptera</taxon>
        <taxon>Apocrita</taxon>
        <taxon>Aculeata</taxon>
        <taxon>Formicoidea</taxon>
        <taxon>Formicidae</taxon>
        <taxon>Myrmicinae</taxon>
        <taxon>Trachymyrmex</taxon>
    </lineage>
</organism>
<dbReference type="EMBL" id="KQ979701">
    <property type="protein sequence ID" value="KYN19678.1"/>
    <property type="molecule type" value="Genomic_DNA"/>
</dbReference>
<gene>
    <name evidence="2" type="ORF">ALC57_08154</name>
</gene>
<evidence type="ECO:0000256" key="1">
    <source>
        <dbReference type="SAM" id="MobiDB-lite"/>
    </source>
</evidence>
<dbReference type="Proteomes" id="UP000078492">
    <property type="component" value="Unassembled WGS sequence"/>
</dbReference>
<feature type="compositionally biased region" description="Basic residues" evidence="1">
    <location>
        <begin position="38"/>
        <end position="52"/>
    </location>
</feature>
<feature type="region of interest" description="Disordered" evidence="1">
    <location>
        <begin position="1"/>
        <end position="63"/>
    </location>
</feature>
<feature type="region of interest" description="Disordered" evidence="1">
    <location>
        <begin position="86"/>
        <end position="125"/>
    </location>
</feature>
<evidence type="ECO:0000313" key="3">
    <source>
        <dbReference type="Proteomes" id="UP000078492"/>
    </source>
</evidence>
<dbReference type="AlphaFoldDB" id="A0A195E3G2"/>
<reference evidence="2 3" key="1">
    <citation type="submission" date="2015-09" db="EMBL/GenBank/DDBJ databases">
        <title>Trachymyrmex cornetzi WGS genome.</title>
        <authorList>
            <person name="Nygaard S."/>
            <person name="Hu H."/>
            <person name="Boomsma J."/>
            <person name="Zhang G."/>
        </authorList>
    </citation>
    <scope>NUCLEOTIDE SEQUENCE [LARGE SCALE GENOMIC DNA]</scope>
    <source>
        <strain evidence="2">Tcor2-1</strain>
        <tissue evidence="2">Whole body</tissue>
    </source>
</reference>